<evidence type="ECO:0000256" key="1">
    <source>
        <dbReference type="ARBA" id="ARBA00022723"/>
    </source>
</evidence>
<dbReference type="GO" id="GO:0008270">
    <property type="term" value="F:zinc ion binding"/>
    <property type="evidence" value="ECO:0007669"/>
    <property type="project" value="UniProtKB-KW"/>
</dbReference>
<evidence type="ECO:0000256" key="2">
    <source>
        <dbReference type="ARBA" id="ARBA00022771"/>
    </source>
</evidence>
<reference evidence="7 8" key="1">
    <citation type="submission" date="2016-11" db="EMBL/GenBank/DDBJ databases">
        <title>The macronuclear genome of Stentor coeruleus: a giant cell with tiny introns.</title>
        <authorList>
            <person name="Slabodnick M."/>
            <person name="Ruby J.G."/>
            <person name="Reiff S.B."/>
            <person name="Swart E.C."/>
            <person name="Gosai S."/>
            <person name="Prabakaran S."/>
            <person name="Witkowska E."/>
            <person name="Larue G.E."/>
            <person name="Fisher S."/>
            <person name="Freeman R.M."/>
            <person name="Gunawardena J."/>
            <person name="Chu W."/>
            <person name="Stover N.A."/>
            <person name="Gregory B.D."/>
            <person name="Nowacki M."/>
            <person name="Derisi J."/>
            <person name="Roy S.W."/>
            <person name="Marshall W.F."/>
            <person name="Sood P."/>
        </authorList>
    </citation>
    <scope>NUCLEOTIDE SEQUENCE [LARGE SCALE GENOMIC DNA]</scope>
    <source>
        <strain evidence="7">WM001</strain>
    </source>
</reference>
<proteinExistence type="predicted"/>
<dbReference type="PROSITE" id="PS00518">
    <property type="entry name" value="ZF_RING_1"/>
    <property type="match status" value="1"/>
</dbReference>
<accession>A0A1R2B7D4</accession>
<evidence type="ECO:0000256" key="3">
    <source>
        <dbReference type="ARBA" id="ARBA00022833"/>
    </source>
</evidence>
<evidence type="ECO:0000256" key="4">
    <source>
        <dbReference type="PROSITE-ProRule" id="PRU00175"/>
    </source>
</evidence>
<dbReference type="PROSITE" id="PS50089">
    <property type="entry name" value="ZF_RING_2"/>
    <property type="match status" value="1"/>
</dbReference>
<protein>
    <recommendedName>
        <fullName evidence="6">RING-type domain-containing protein</fullName>
    </recommendedName>
</protein>
<dbReference type="InterPro" id="IPR017907">
    <property type="entry name" value="Znf_RING_CS"/>
</dbReference>
<dbReference type="Gene3D" id="3.30.160.60">
    <property type="entry name" value="Classic Zinc Finger"/>
    <property type="match status" value="1"/>
</dbReference>
<evidence type="ECO:0000256" key="5">
    <source>
        <dbReference type="SAM" id="Coils"/>
    </source>
</evidence>
<keyword evidence="5" id="KW-0175">Coiled coil</keyword>
<dbReference type="InterPro" id="IPR000315">
    <property type="entry name" value="Znf_B-box"/>
</dbReference>
<feature type="coiled-coil region" evidence="5">
    <location>
        <begin position="216"/>
        <end position="279"/>
    </location>
</feature>
<dbReference type="OrthoDB" id="6105938at2759"/>
<keyword evidence="8" id="KW-1185">Reference proteome</keyword>
<comment type="caution">
    <text evidence="7">The sequence shown here is derived from an EMBL/GenBank/DDBJ whole genome shotgun (WGS) entry which is preliminary data.</text>
</comment>
<name>A0A1R2B7D4_9CILI</name>
<evidence type="ECO:0000259" key="6">
    <source>
        <dbReference type="PROSITE" id="PS50089"/>
    </source>
</evidence>
<keyword evidence="1" id="KW-0479">Metal-binding</keyword>
<dbReference type="InterPro" id="IPR001841">
    <property type="entry name" value="Znf_RING"/>
</dbReference>
<gene>
    <name evidence="7" type="ORF">SteCoe_28852</name>
</gene>
<dbReference type="InterPro" id="IPR050143">
    <property type="entry name" value="TRIM/RBCC"/>
</dbReference>
<dbReference type="Gene3D" id="3.30.40.10">
    <property type="entry name" value="Zinc/RING finger domain, C3HC4 (zinc finger)"/>
    <property type="match status" value="1"/>
</dbReference>
<dbReference type="EMBL" id="MPUH01000883">
    <property type="protein sequence ID" value="OMJ72656.1"/>
    <property type="molecule type" value="Genomic_DNA"/>
</dbReference>
<dbReference type="PANTHER" id="PTHR24103">
    <property type="entry name" value="E3 UBIQUITIN-PROTEIN LIGASE TRIM"/>
    <property type="match status" value="1"/>
</dbReference>
<keyword evidence="3" id="KW-0862">Zinc</keyword>
<feature type="domain" description="RING-type" evidence="6">
    <location>
        <begin position="100"/>
        <end position="144"/>
    </location>
</feature>
<evidence type="ECO:0000313" key="7">
    <source>
        <dbReference type="EMBL" id="OMJ72656.1"/>
    </source>
</evidence>
<dbReference type="AlphaFoldDB" id="A0A1R2B7D4"/>
<sequence length="384" mass="44390">MGCWCCKGEAQEYYQPLLISRSETIRKFNSTTSTINTSKLSDNFSNNVKLLKDLGEAMKRGIEESQNTSNEFVKSLESIDFHFCRKHLEQLPSVMNELECPGCLMLYNTTECLPLRLSCRHPLCKSCAFSAFSESKKILCPQDSIVTLTDPEDLAIKRRLLSKVEAFEEQLLCSTHFIKHEKFCFDCKIPFCPVCSSEHQGHSFDLIDSSKVTDELNKWGKDLNAYEDKLKETQKKIEVCRNSFIQHEKNLRDETSNHIEKLKQNREKVIKILNEASDEHIQRMESGLNEIIDSMPKKKINQYEDSIKEEIIRTEEMKDSWMDLKIGEKLAKLRQADLKSQKKFDLPNIDPWKTVYNSLQMITDFESLSLVLASVQNNSTTQTP</sequence>
<dbReference type="Pfam" id="PF00643">
    <property type="entry name" value="zf-B_box"/>
    <property type="match status" value="1"/>
</dbReference>
<dbReference type="InterPro" id="IPR013083">
    <property type="entry name" value="Znf_RING/FYVE/PHD"/>
</dbReference>
<organism evidence="7 8">
    <name type="scientific">Stentor coeruleus</name>
    <dbReference type="NCBI Taxonomy" id="5963"/>
    <lineage>
        <taxon>Eukaryota</taxon>
        <taxon>Sar</taxon>
        <taxon>Alveolata</taxon>
        <taxon>Ciliophora</taxon>
        <taxon>Postciliodesmatophora</taxon>
        <taxon>Heterotrichea</taxon>
        <taxon>Heterotrichida</taxon>
        <taxon>Stentoridae</taxon>
        <taxon>Stentor</taxon>
    </lineage>
</organism>
<evidence type="ECO:0000313" key="8">
    <source>
        <dbReference type="Proteomes" id="UP000187209"/>
    </source>
</evidence>
<dbReference type="Proteomes" id="UP000187209">
    <property type="component" value="Unassembled WGS sequence"/>
</dbReference>
<keyword evidence="2 4" id="KW-0863">Zinc-finger</keyword>
<dbReference type="SUPFAM" id="SSF57850">
    <property type="entry name" value="RING/U-box"/>
    <property type="match status" value="1"/>
</dbReference>
<dbReference type="SUPFAM" id="SSF57845">
    <property type="entry name" value="B-box zinc-binding domain"/>
    <property type="match status" value="1"/>
</dbReference>